<feature type="compositionally biased region" description="Low complexity" evidence="9">
    <location>
        <begin position="102"/>
        <end position="194"/>
    </location>
</feature>
<keyword evidence="14" id="KW-1185">Reference proteome</keyword>
<dbReference type="PROSITE" id="PS51212">
    <property type="entry name" value="WSC"/>
    <property type="match status" value="1"/>
</dbReference>
<reference evidence="13 14" key="1">
    <citation type="journal article" date="2009" name="Nature">
        <title>Evolution of pathogenicity and sexual reproduction in eight Candida genomes.</title>
        <authorList>
            <person name="Butler G."/>
            <person name="Rasmussen M.D."/>
            <person name="Lin M.F."/>
            <person name="Santos M.A."/>
            <person name="Sakthikumar S."/>
            <person name="Munro C.A."/>
            <person name="Rheinbay E."/>
            <person name="Grabherr M."/>
            <person name="Forche A."/>
            <person name="Reedy J.L."/>
            <person name="Agrafioti I."/>
            <person name="Arnaud M.B."/>
            <person name="Bates S."/>
            <person name="Brown A.J."/>
            <person name="Brunke S."/>
            <person name="Costanzo M.C."/>
            <person name="Fitzpatrick D.A."/>
            <person name="de Groot P.W."/>
            <person name="Harris D."/>
            <person name="Hoyer L.L."/>
            <person name="Hube B."/>
            <person name="Klis F.M."/>
            <person name="Kodira C."/>
            <person name="Lennard N."/>
            <person name="Logue M.E."/>
            <person name="Martin R."/>
            <person name="Neiman A.M."/>
            <person name="Nikolaou E."/>
            <person name="Quail M.A."/>
            <person name="Quinn J."/>
            <person name="Santos M.C."/>
            <person name="Schmitzberger F.F."/>
            <person name="Sherlock G."/>
            <person name="Shah P."/>
            <person name="Silverstein K.A."/>
            <person name="Skrzypek M.S."/>
            <person name="Soll D."/>
            <person name="Staggs R."/>
            <person name="Stansfield I."/>
            <person name="Stumpf M.P."/>
            <person name="Sudbery P.E."/>
            <person name="Srikantha T."/>
            <person name="Zeng Q."/>
            <person name="Berman J."/>
            <person name="Berriman M."/>
            <person name="Heitman J."/>
            <person name="Gow N.A."/>
            <person name="Lorenz M.C."/>
            <person name="Birren B.W."/>
            <person name="Kellis M."/>
            <person name="Cuomo C.A."/>
        </authorList>
    </citation>
    <scope>NUCLEOTIDE SEQUENCE [LARGE SCALE GENOMIC DNA]</scope>
    <source>
        <strain evidence="14">ATCC 6260 / CBS 566 / DSM 6381 / JCM 1539 / NBRC 10279 / NRRL Y-324</strain>
    </source>
</reference>
<dbReference type="Pfam" id="PF01822">
    <property type="entry name" value="WSC"/>
    <property type="match status" value="1"/>
</dbReference>
<evidence type="ECO:0000256" key="7">
    <source>
        <dbReference type="ARBA" id="ARBA00023180"/>
    </source>
</evidence>
<evidence type="ECO:0000256" key="2">
    <source>
        <dbReference type="ARBA" id="ARBA00022692"/>
    </source>
</evidence>
<evidence type="ECO:0000256" key="6">
    <source>
        <dbReference type="ARBA" id="ARBA00023157"/>
    </source>
</evidence>
<dbReference type="GeneID" id="5127522"/>
<organism evidence="13 14">
    <name type="scientific">Meyerozyma guilliermondii (strain ATCC 6260 / CBS 566 / DSM 6381 / JCM 1539 / NBRC 10279 / NRRL Y-324)</name>
    <name type="common">Yeast</name>
    <name type="synonym">Candida guilliermondii</name>
    <dbReference type="NCBI Taxonomy" id="294746"/>
    <lineage>
        <taxon>Eukaryota</taxon>
        <taxon>Fungi</taxon>
        <taxon>Dikarya</taxon>
        <taxon>Ascomycota</taxon>
        <taxon>Saccharomycotina</taxon>
        <taxon>Pichiomycetes</taxon>
        <taxon>Debaryomycetaceae</taxon>
        <taxon>Meyerozyma</taxon>
    </lineage>
</organism>
<keyword evidence="3 11" id="KW-0732">Signal</keyword>
<dbReference type="PRINTS" id="PR00213">
    <property type="entry name" value="MYELINP0"/>
</dbReference>
<dbReference type="InterPro" id="IPR002889">
    <property type="entry name" value="WSC_carb-bd"/>
</dbReference>
<evidence type="ECO:0000256" key="3">
    <source>
        <dbReference type="ARBA" id="ARBA00022729"/>
    </source>
</evidence>
<keyword evidence="6" id="KW-1015">Disulfide bond</keyword>
<evidence type="ECO:0000256" key="1">
    <source>
        <dbReference type="ARBA" id="ARBA00004167"/>
    </source>
</evidence>
<dbReference type="STRING" id="294746.A5DEJ0"/>
<dbReference type="InterPro" id="IPR051836">
    <property type="entry name" value="Kremen_rcpt"/>
</dbReference>
<dbReference type="VEuPathDB" id="FungiDB:PGUG_01691"/>
<keyword evidence="4 10" id="KW-1133">Transmembrane helix</keyword>
<dbReference type="SMART" id="SM00321">
    <property type="entry name" value="WSC"/>
    <property type="match status" value="1"/>
</dbReference>
<dbReference type="PANTHER" id="PTHR24269">
    <property type="entry name" value="KREMEN PROTEIN"/>
    <property type="match status" value="1"/>
</dbReference>
<sequence length="329" mass="33743">MRYLAFLLFISMATAIELVGCYSSVDTSDSQGTQQYQTSSLCASSCPDSPYIALKNGDECYCLSKKPSGSSSASGCNVGCFGFGSQMCGGSSAYSVYTGNGSASDDTSETASASETSSSSQTSSSSASSTTSSKSKSSSPSASATSETAQEVTSTRSQDGSVVVKTVTASASATSSSSASKSTSSPSASSSSGAQKKESGGTKVGPIVGGVVGGVAAIVIVSLIAFFLVRKRRQDEDHDEEEFYDKPEMARGGTNKSKRSKPASPLDRPMSNPFTDPSEAMVAAGGGKSGLVDPRLNPMMMGRRRLSEGSLADETDYSRKILQVANPDN</sequence>
<evidence type="ECO:0000256" key="11">
    <source>
        <dbReference type="SAM" id="SignalP"/>
    </source>
</evidence>
<feature type="region of interest" description="Disordered" evidence="9">
    <location>
        <begin position="100"/>
        <end position="204"/>
    </location>
</feature>
<dbReference type="OMA" id="MTSIGCF"/>
<proteinExistence type="predicted"/>
<evidence type="ECO:0000313" key="14">
    <source>
        <dbReference type="Proteomes" id="UP000001997"/>
    </source>
</evidence>
<dbReference type="RefSeq" id="XP_001486020.2">
    <property type="nucleotide sequence ID" value="XM_001485970.1"/>
</dbReference>
<dbReference type="AlphaFoldDB" id="A5DEJ0"/>
<keyword evidence="7" id="KW-0325">Glycoprotein</keyword>
<feature type="signal peptide" evidence="11">
    <location>
        <begin position="1"/>
        <end position="15"/>
    </location>
</feature>
<evidence type="ECO:0000256" key="10">
    <source>
        <dbReference type="SAM" id="Phobius"/>
    </source>
</evidence>
<protein>
    <recommendedName>
        <fullName evidence="12">WSC domain-containing protein</fullName>
    </recommendedName>
</protein>
<dbReference type="PANTHER" id="PTHR24269:SF16">
    <property type="entry name" value="PROTEIN SLG1"/>
    <property type="match status" value="1"/>
</dbReference>
<dbReference type="InParanoid" id="A5DEJ0"/>
<keyword evidence="5 10" id="KW-0472">Membrane</keyword>
<keyword evidence="2 10" id="KW-0812">Transmembrane</keyword>
<keyword evidence="8" id="KW-0393">Immunoglobulin domain</keyword>
<evidence type="ECO:0000259" key="12">
    <source>
        <dbReference type="PROSITE" id="PS51212"/>
    </source>
</evidence>
<dbReference type="Proteomes" id="UP000001997">
    <property type="component" value="Unassembled WGS sequence"/>
</dbReference>
<feature type="transmembrane region" description="Helical" evidence="10">
    <location>
        <begin position="207"/>
        <end position="229"/>
    </location>
</feature>
<evidence type="ECO:0000256" key="4">
    <source>
        <dbReference type="ARBA" id="ARBA00022989"/>
    </source>
</evidence>
<dbReference type="InterPro" id="IPR000920">
    <property type="entry name" value="Myelin_P0-rel"/>
</dbReference>
<dbReference type="eggNOG" id="KOG4157">
    <property type="taxonomic scope" value="Eukaryota"/>
</dbReference>
<evidence type="ECO:0000313" key="13">
    <source>
        <dbReference type="EMBL" id="EDK37593.2"/>
    </source>
</evidence>
<dbReference type="EMBL" id="CH408156">
    <property type="protein sequence ID" value="EDK37593.2"/>
    <property type="molecule type" value="Genomic_DNA"/>
</dbReference>
<evidence type="ECO:0000256" key="8">
    <source>
        <dbReference type="ARBA" id="ARBA00023319"/>
    </source>
</evidence>
<feature type="region of interest" description="Disordered" evidence="9">
    <location>
        <begin position="235"/>
        <end position="329"/>
    </location>
</feature>
<comment type="subcellular location">
    <subcellularLocation>
        <location evidence="1">Membrane</location>
        <topology evidence="1">Single-pass membrane protein</topology>
    </subcellularLocation>
</comment>
<accession>A5DEJ0</accession>
<evidence type="ECO:0000256" key="9">
    <source>
        <dbReference type="SAM" id="MobiDB-lite"/>
    </source>
</evidence>
<dbReference type="GO" id="GO:0005886">
    <property type="term" value="C:plasma membrane"/>
    <property type="evidence" value="ECO:0007669"/>
    <property type="project" value="TreeGrafter"/>
</dbReference>
<dbReference type="OrthoDB" id="5985073at2759"/>
<dbReference type="HOGENOM" id="CLU_024893_0_1_1"/>
<evidence type="ECO:0000256" key="5">
    <source>
        <dbReference type="ARBA" id="ARBA00023136"/>
    </source>
</evidence>
<feature type="domain" description="WSC" evidence="12">
    <location>
        <begin position="15"/>
        <end position="100"/>
    </location>
</feature>
<gene>
    <name evidence="13" type="ORF">PGUG_01691</name>
</gene>
<feature type="chain" id="PRO_5013039543" description="WSC domain-containing protein" evidence="11">
    <location>
        <begin position="16"/>
        <end position="329"/>
    </location>
</feature>
<name>A5DEJ0_PICGU</name>
<dbReference type="KEGG" id="pgu:PGUG_01691"/>